<comment type="caution">
    <text evidence="2">The sequence shown here is derived from an EMBL/GenBank/DDBJ whole genome shotgun (WGS) entry which is preliminary data.</text>
</comment>
<dbReference type="AlphaFoldDB" id="A0AAX6H2B0"/>
<protein>
    <submittedName>
        <fullName evidence="2">Uncharacterized protein</fullName>
    </submittedName>
</protein>
<evidence type="ECO:0000313" key="2">
    <source>
        <dbReference type="EMBL" id="KAJ6835116.1"/>
    </source>
</evidence>
<reference evidence="2" key="2">
    <citation type="submission" date="2023-04" db="EMBL/GenBank/DDBJ databases">
        <authorList>
            <person name="Bruccoleri R.E."/>
            <person name="Oakeley E.J."/>
            <person name="Faust A.-M."/>
            <person name="Dessus-Babus S."/>
            <person name="Altorfer M."/>
            <person name="Burckhardt D."/>
            <person name="Oertli M."/>
            <person name="Naumann U."/>
            <person name="Petersen F."/>
            <person name="Wong J."/>
        </authorList>
    </citation>
    <scope>NUCLEOTIDE SEQUENCE</scope>
    <source>
        <strain evidence="2">GSM-AAB239-AS_SAM_17_03QT</strain>
        <tissue evidence="2">Leaf</tissue>
    </source>
</reference>
<keyword evidence="3" id="KW-1185">Reference proteome</keyword>
<feature type="compositionally biased region" description="Basic residues" evidence="1">
    <location>
        <begin position="19"/>
        <end position="31"/>
    </location>
</feature>
<dbReference type="Proteomes" id="UP001140949">
    <property type="component" value="Unassembled WGS sequence"/>
</dbReference>
<accession>A0AAX6H2B0</accession>
<sequence>MSKLKIIQVQNAEAFTSKRERKTTKKTRKKSASQTSVKRSEKQGQPEVFLTVFAVPADFVNLSKNLPDKLVG</sequence>
<gene>
    <name evidence="2" type="ORF">M6B38_124095</name>
</gene>
<proteinExistence type="predicted"/>
<organism evidence="2 3">
    <name type="scientific">Iris pallida</name>
    <name type="common">Sweet iris</name>
    <dbReference type="NCBI Taxonomy" id="29817"/>
    <lineage>
        <taxon>Eukaryota</taxon>
        <taxon>Viridiplantae</taxon>
        <taxon>Streptophyta</taxon>
        <taxon>Embryophyta</taxon>
        <taxon>Tracheophyta</taxon>
        <taxon>Spermatophyta</taxon>
        <taxon>Magnoliopsida</taxon>
        <taxon>Liliopsida</taxon>
        <taxon>Asparagales</taxon>
        <taxon>Iridaceae</taxon>
        <taxon>Iridoideae</taxon>
        <taxon>Irideae</taxon>
        <taxon>Iris</taxon>
    </lineage>
</organism>
<evidence type="ECO:0000256" key="1">
    <source>
        <dbReference type="SAM" id="MobiDB-lite"/>
    </source>
</evidence>
<dbReference type="EMBL" id="JANAVB010013597">
    <property type="protein sequence ID" value="KAJ6835116.1"/>
    <property type="molecule type" value="Genomic_DNA"/>
</dbReference>
<name>A0AAX6H2B0_IRIPA</name>
<feature type="region of interest" description="Disordered" evidence="1">
    <location>
        <begin position="15"/>
        <end position="43"/>
    </location>
</feature>
<evidence type="ECO:0000313" key="3">
    <source>
        <dbReference type="Proteomes" id="UP001140949"/>
    </source>
</evidence>
<reference evidence="2" key="1">
    <citation type="journal article" date="2023" name="GigaByte">
        <title>Genome assembly of the bearded iris, Iris pallida Lam.</title>
        <authorList>
            <person name="Bruccoleri R.E."/>
            <person name="Oakeley E.J."/>
            <person name="Faust A.M.E."/>
            <person name="Altorfer M."/>
            <person name="Dessus-Babus S."/>
            <person name="Burckhardt D."/>
            <person name="Oertli M."/>
            <person name="Naumann U."/>
            <person name="Petersen F."/>
            <person name="Wong J."/>
        </authorList>
    </citation>
    <scope>NUCLEOTIDE SEQUENCE</scope>
    <source>
        <strain evidence="2">GSM-AAB239-AS_SAM_17_03QT</strain>
    </source>
</reference>